<feature type="domain" description="F-box" evidence="1">
    <location>
        <begin position="16"/>
        <end position="52"/>
    </location>
</feature>
<sequence>MAKRARAGITASDDADDRLSALPDGVLHTILSFLPARQLVQTSLLSRRWKDLWCSTPCINIDEREFDIGSGRNVQAKKWSKFENFNTNLLLFRSNAASVDKFCLYAHEHNHRDVDKWIRRGIKRLYLSNVSLDNCFAELLSSGSSPLEILELRSCWNYFWDITSHTLKNLFIDSCIHHDAHPLVITAPGLTSLCLNITNTSFADGISVYQTTALAKATIGIQSPGFFPVDNQRNLLRSLFSVTKLELGGFETKALLVDEFSEFQKFANMRTLLFGEFFLDEGCLDVKLELLGSFIQNAPCLEKLTLYCSMVKEHCEMEWDSKRRSINLQRHNQKAFQCPKLKVVEVLYEDDHHHRLAEFLWVITARLPHASITLTKLR</sequence>
<dbReference type="Pfam" id="PF00646">
    <property type="entry name" value="F-box"/>
    <property type="match status" value="1"/>
</dbReference>
<dbReference type="EMBL" id="JAUUTY010000002">
    <property type="protein sequence ID" value="KAK1681266.1"/>
    <property type="molecule type" value="Genomic_DNA"/>
</dbReference>
<evidence type="ECO:0000313" key="3">
    <source>
        <dbReference type="Proteomes" id="UP001231189"/>
    </source>
</evidence>
<dbReference type="PROSITE" id="PS50181">
    <property type="entry name" value="FBOX"/>
    <property type="match status" value="1"/>
</dbReference>
<dbReference type="AlphaFoldDB" id="A0AAD8TGM6"/>
<dbReference type="SMART" id="SM00256">
    <property type="entry name" value="FBOX"/>
    <property type="match status" value="1"/>
</dbReference>
<dbReference type="SUPFAM" id="SSF52047">
    <property type="entry name" value="RNI-like"/>
    <property type="match status" value="1"/>
</dbReference>
<name>A0AAD8TGM6_LOLMU</name>
<dbReference type="InterPro" id="IPR036047">
    <property type="entry name" value="F-box-like_dom_sf"/>
</dbReference>
<proteinExistence type="predicted"/>
<evidence type="ECO:0000259" key="1">
    <source>
        <dbReference type="PROSITE" id="PS50181"/>
    </source>
</evidence>
<dbReference type="Gene3D" id="3.80.10.10">
    <property type="entry name" value="Ribonuclease Inhibitor"/>
    <property type="match status" value="1"/>
</dbReference>
<dbReference type="CDD" id="cd22160">
    <property type="entry name" value="F-box_AtFBL13-like"/>
    <property type="match status" value="1"/>
</dbReference>
<dbReference type="Gene3D" id="1.20.1280.50">
    <property type="match status" value="1"/>
</dbReference>
<dbReference type="InterPro" id="IPR053781">
    <property type="entry name" value="F-box_AtFBL13-like"/>
</dbReference>
<dbReference type="InterPro" id="IPR001810">
    <property type="entry name" value="F-box_dom"/>
</dbReference>
<dbReference type="SUPFAM" id="SSF81383">
    <property type="entry name" value="F-box domain"/>
    <property type="match status" value="1"/>
</dbReference>
<dbReference type="Proteomes" id="UP001231189">
    <property type="component" value="Unassembled WGS sequence"/>
</dbReference>
<dbReference type="InterPro" id="IPR053197">
    <property type="entry name" value="F-box_SCFL_complex_component"/>
</dbReference>
<evidence type="ECO:0000313" key="2">
    <source>
        <dbReference type="EMBL" id="KAK1681266.1"/>
    </source>
</evidence>
<organism evidence="2 3">
    <name type="scientific">Lolium multiflorum</name>
    <name type="common">Italian ryegrass</name>
    <name type="synonym">Lolium perenne subsp. multiflorum</name>
    <dbReference type="NCBI Taxonomy" id="4521"/>
    <lineage>
        <taxon>Eukaryota</taxon>
        <taxon>Viridiplantae</taxon>
        <taxon>Streptophyta</taxon>
        <taxon>Embryophyta</taxon>
        <taxon>Tracheophyta</taxon>
        <taxon>Spermatophyta</taxon>
        <taxon>Magnoliopsida</taxon>
        <taxon>Liliopsida</taxon>
        <taxon>Poales</taxon>
        <taxon>Poaceae</taxon>
        <taxon>BOP clade</taxon>
        <taxon>Pooideae</taxon>
        <taxon>Poodae</taxon>
        <taxon>Poeae</taxon>
        <taxon>Poeae Chloroplast Group 2 (Poeae type)</taxon>
        <taxon>Loliodinae</taxon>
        <taxon>Loliinae</taxon>
        <taxon>Lolium</taxon>
    </lineage>
</organism>
<dbReference type="InterPro" id="IPR032675">
    <property type="entry name" value="LRR_dom_sf"/>
</dbReference>
<reference evidence="2" key="1">
    <citation type="submission" date="2023-07" db="EMBL/GenBank/DDBJ databases">
        <title>A chromosome-level genome assembly of Lolium multiflorum.</title>
        <authorList>
            <person name="Chen Y."/>
            <person name="Copetti D."/>
            <person name="Kolliker R."/>
            <person name="Studer B."/>
        </authorList>
    </citation>
    <scope>NUCLEOTIDE SEQUENCE</scope>
    <source>
        <strain evidence="2">02402/16</strain>
        <tissue evidence="2">Leaf</tissue>
    </source>
</reference>
<protein>
    <recommendedName>
        <fullName evidence="1">F-box domain-containing protein</fullName>
    </recommendedName>
</protein>
<accession>A0AAD8TGM6</accession>
<keyword evidence="3" id="KW-1185">Reference proteome</keyword>
<dbReference type="PANTHER" id="PTHR34223:SF70">
    <property type="entry name" value="F-BOX DOMAIN-CONTAINING PROTEIN"/>
    <property type="match status" value="1"/>
</dbReference>
<dbReference type="PANTHER" id="PTHR34223">
    <property type="entry name" value="OS11G0201299 PROTEIN"/>
    <property type="match status" value="1"/>
</dbReference>
<gene>
    <name evidence="2" type="ORF">QYE76_042114</name>
</gene>
<comment type="caution">
    <text evidence="2">The sequence shown here is derived from an EMBL/GenBank/DDBJ whole genome shotgun (WGS) entry which is preliminary data.</text>
</comment>